<name>A0ABV9FF97_9BACL</name>
<dbReference type="EC" id="2.7.13.3" evidence="9"/>
<dbReference type="EMBL" id="JBHSEP010000017">
    <property type="protein sequence ID" value="MFC4600602.1"/>
    <property type="molecule type" value="Genomic_DNA"/>
</dbReference>
<evidence type="ECO:0000256" key="7">
    <source>
        <dbReference type="SAM" id="Phobius"/>
    </source>
</evidence>
<proteinExistence type="predicted"/>
<reference evidence="10" key="1">
    <citation type="journal article" date="2019" name="Int. J. Syst. Evol. Microbiol.">
        <title>The Global Catalogue of Microorganisms (GCM) 10K type strain sequencing project: providing services to taxonomists for standard genome sequencing and annotation.</title>
        <authorList>
            <consortium name="The Broad Institute Genomics Platform"/>
            <consortium name="The Broad Institute Genome Sequencing Center for Infectious Disease"/>
            <person name="Wu L."/>
            <person name="Ma J."/>
        </authorList>
    </citation>
    <scope>NUCLEOTIDE SEQUENCE [LARGE SCALE GENOMIC DNA]</scope>
    <source>
        <strain evidence="10">CCUG 49571</strain>
    </source>
</reference>
<dbReference type="SUPFAM" id="SSF55874">
    <property type="entry name" value="ATPase domain of HSP90 chaperone/DNA topoisomerase II/histidine kinase"/>
    <property type="match status" value="1"/>
</dbReference>
<dbReference type="PANTHER" id="PTHR34220">
    <property type="entry name" value="SENSOR HISTIDINE KINASE YPDA"/>
    <property type="match status" value="1"/>
</dbReference>
<dbReference type="InterPro" id="IPR003660">
    <property type="entry name" value="HAMP_dom"/>
</dbReference>
<evidence type="ECO:0000313" key="9">
    <source>
        <dbReference type="EMBL" id="MFC4600602.1"/>
    </source>
</evidence>
<feature type="transmembrane region" description="Helical" evidence="7">
    <location>
        <begin position="9"/>
        <end position="31"/>
    </location>
</feature>
<sequence length="584" mass="66428">MNRKFFTKIFISISIVSFIGVFSVAFVYQVYFKEALTGSEMYRVQRSIDQAALNLDNQLYRIVNNVHYFFEYSGNGNRLMAVGTGDAAGAAADRSWAENTLGAFRLQYSSEIESVFFLLRDRADGEETLLHDEDLSPVPEMDYRSQSWYRDFRNGTTSFWSQPTDELLFFQDRSPTTIYFTLSRYDVEGRDGVLVVRLNGKMFSDAFRLLATTDLNIELRNEEGRIVYTSFGERREAKDEGDLLMESPLAYSGFQVQAHIRKQSITEAVRKVQNVQPYIVALILGMTLVISIVLSLSLVRPVKKLLRLMKKAELGDLDVRFYGRYSDEVGILGAGFNRMLENMTDSIDKAHAAEMDKINAEMKQKDATLLAMQNQINPHFLYNTLEVINCQAIIHEVPSVSRMSKALADFFRYSIDSAKVEVPLGVELSHVSTYLDIQLERYPAIETDLDGLKPFHSFPIVKLTLQPIVENAFLYAFTGERDYYLRIRGENVDERSYAIHVEDNGEGMDEASLARLNRLLEAGGEPEERESGSRTGIGLLNVQHRIRLRYGAPFGLRLGESMSGGLHVRILLPKEGRNHEDSDR</sequence>
<keyword evidence="3" id="KW-0597">Phosphoprotein</keyword>
<evidence type="ECO:0000256" key="6">
    <source>
        <dbReference type="ARBA" id="ARBA00023136"/>
    </source>
</evidence>
<keyword evidence="10" id="KW-1185">Reference proteome</keyword>
<evidence type="ECO:0000259" key="8">
    <source>
        <dbReference type="PROSITE" id="PS50885"/>
    </source>
</evidence>
<keyword evidence="6 7" id="KW-0472">Membrane</keyword>
<evidence type="ECO:0000256" key="1">
    <source>
        <dbReference type="ARBA" id="ARBA00004651"/>
    </source>
</evidence>
<dbReference type="Pfam" id="PF02518">
    <property type="entry name" value="HATPase_c"/>
    <property type="match status" value="1"/>
</dbReference>
<dbReference type="SUPFAM" id="SSF158472">
    <property type="entry name" value="HAMP domain-like"/>
    <property type="match status" value="1"/>
</dbReference>
<evidence type="ECO:0000313" key="10">
    <source>
        <dbReference type="Proteomes" id="UP001596028"/>
    </source>
</evidence>
<dbReference type="SMART" id="SM00304">
    <property type="entry name" value="HAMP"/>
    <property type="match status" value="1"/>
</dbReference>
<dbReference type="Gene3D" id="3.30.565.10">
    <property type="entry name" value="Histidine kinase-like ATPase, C-terminal domain"/>
    <property type="match status" value="1"/>
</dbReference>
<keyword evidence="7" id="KW-0812">Transmembrane</keyword>
<dbReference type="InterPro" id="IPR010559">
    <property type="entry name" value="Sig_transdc_His_kin_internal"/>
</dbReference>
<keyword evidence="7" id="KW-1133">Transmembrane helix</keyword>
<evidence type="ECO:0000256" key="4">
    <source>
        <dbReference type="ARBA" id="ARBA00022679"/>
    </source>
</evidence>
<dbReference type="InterPro" id="IPR050640">
    <property type="entry name" value="Bact_2-comp_sensor_kinase"/>
</dbReference>
<keyword evidence="2" id="KW-1003">Cell membrane</keyword>
<gene>
    <name evidence="9" type="ORF">ACFO3S_20325</name>
</gene>
<evidence type="ECO:0000256" key="2">
    <source>
        <dbReference type="ARBA" id="ARBA00022475"/>
    </source>
</evidence>
<dbReference type="CDD" id="cd06225">
    <property type="entry name" value="HAMP"/>
    <property type="match status" value="1"/>
</dbReference>
<dbReference type="Gene3D" id="6.10.340.10">
    <property type="match status" value="1"/>
</dbReference>
<dbReference type="GO" id="GO:0004673">
    <property type="term" value="F:protein histidine kinase activity"/>
    <property type="evidence" value="ECO:0007669"/>
    <property type="project" value="UniProtKB-EC"/>
</dbReference>
<dbReference type="Pfam" id="PF00672">
    <property type="entry name" value="HAMP"/>
    <property type="match status" value="1"/>
</dbReference>
<feature type="domain" description="HAMP" evidence="8">
    <location>
        <begin position="296"/>
        <end position="348"/>
    </location>
</feature>
<evidence type="ECO:0000256" key="5">
    <source>
        <dbReference type="ARBA" id="ARBA00022777"/>
    </source>
</evidence>
<comment type="caution">
    <text evidence="9">The sequence shown here is derived from an EMBL/GenBank/DDBJ whole genome shotgun (WGS) entry which is preliminary data.</text>
</comment>
<organism evidence="9 10">
    <name type="scientific">Cohnella hongkongensis</name>
    <dbReference type="NCBI Taxonomy" id="178337"/>
    <lineage>
        <taxon>Bacteria</taxon>
        <taxon>Bacillati</taxon>
        <taxon>Bacillota</taxon>
        <taxon>Bacilli</taxon>
        <taxon>Bacillales</taxon>
        <taxon>Paenibacillaceae</taxon>
        <taxon>Cohnella</taxon>
    </lineage>
</organism>
<keyword evidence="5 9" id="KW-0418">Kinase</keyword>
<dbReference type="InterPro" id="IPR036890">
    <property type="entry name" value="HATPase_C_sf"/>
</dbReference>
<accession>A0ABV9FF97</accession>
<keyword evidence="4 9" id="KW-0808">Transferase</keyword>
<evidence type="ECO:0000256" key="3">
    <source>
        <dbReference type="ARBA" id="ARBA00022553"/>
    </source>
</evidence>
<dbReference type="Pfam" id="PF06580">
    <property type="entry name" value="His_kinase"/>
    <property type="match status" value="1"/>
</dbReference>
<dbReference type="PANTHER" id="PTHR34220:SF7">
    <property type="entry name" value="SENSOR HISTIDINE KINASE YPDA"/>
    <property type="match status" value="1"/>
</dbReference>
<comment type="subcellular location">
    <subcellularLocation>
        <location evidence="1">Cell membrane</location>
        <topology evidence="1">Multi-pass membrane protein</topology>
    </subcellularLocation>
</comment>
<dbReference type="Proteomes" id="UP001596028">
    <property type="component" value="Unassembled WGS sequence"/>
</dbReference>
<dbReference type="InterPro" id="IPR003594">
    <property type="entry name" value="HATPase_dom"/>
</dbReference>
<protein>
    <submittedName>
        <fullName evidence="9">Sensor histidine kinase</fullName>
        <ecNumber evidence="9">2.7.13.3</ecNumber>
    </submittedName>
</protein>
<dbReference type="PROSITE" id="PS50885">
    <property type="entry name" value="HAMP"/>
    <property type="match status" value="1"/>
</dbReference>
<feature type="transmembrane region" description="Helical" evidence="7">
    <location>
        <begin position="278"/>
        <end position="299"/>
    </location>
</feature>
<dbReference type="RefSeq" id="WP_378099824.1">
    <property type="nucleotide sequence ID" value="NZ_JBHSEP010000017.1"/>
</dbReference>